<proteinExistence type="predicted"/>
<name>A0A4Y2HU08_ARAVE</name>
<evidence type="ECO:0000313" key="1">
    <source>
        <dbReference type="EMBL" id="GBM68655.1"/>
    </source>
</evidence>
<comment type="caution">
    <text evidence="1">The sequence shown here is derived from an EMBL/GenBank/DDBJ whole genome shotgun (WGS) entry which is preliminary data.</text>
</comment>
<reference evidence="1 2" key="1">
    <citation type="journal article" date="2019" name="Sci. Rep.">
        <title>Orb-weaving spider Araneus ventricosus genome elucidates the spidroin gene catalogue.</title>
        <authorList>
            <person name="Kono N."/>
            <person name="Nakamura H."/>
            <person name="Ohtoshi R."/>
            <person name="Moran D.A.P."/>
            <person name="Shinohara A."/>
            <person name="Yoshida Y."/>
            <person name="Fujiwara M."/>
            <person name="Mori M."/>
            <person name="Tomita M."/>
            <person name="Arakawa K."/>
        </authorList>
    </citation>
    <scope>NUCLEOTIDE SEQUENCE [LARGE SCALE GENOMIC DNA]</scope>
</reference>
<keyword evidence="2" id="KW-1185">Reference proteome</keyword>
<evidence type="ECO:0000313" key="2">
    <source>
        <dbReference type="Proteomes" id="UP000499080"/>
    </source>
</evidence>
<accession>A0A4Y2HU08</accession>
<gene>
    <name evidence="1" type="ORF">AVEN_262454_1</name>
</gene>
<dbReference type="AlphaFoldDB" id="A0A4Y2HU08"/>
<sequence length="100" mass="11576">MEMSLSLFFGLARNFSQETVRIIASSNITSLDIRFCVLLTHSAHLVPPTVSFSGYPSNIRKPIRIISQDTHRLEQLICTLYKHMSHNYHKLMKKLNPFSR</sequence>
<protein>
    <submittedName>
        <fullName evidence="1">Uncharacterized protein</fullName>
    </submittedName>
</protein>
<dbReference type="Proteomes" id="UP000499080">
    <property type="component" value="Unassembled WGS sequence"/>
</dbReference>
<organism evidence="1 2">
    <name type="scientific">Araneus ventricosus</name>
    <name type="common">Orbweaver spider</name>
    <name type="synonym">Epeira ventricosa</name>
    <dbReference type="NCBI Taxonomy" id="182803"/>
    <lineage>
        <taxon>Eukaryota</taxon>
        <taxon>Metazoa</taxon>
        <taxon>Ecdysozoa</taxon>
        <taxon>Arthropoda</taxon>
        <taxon>Chelicerata</taxon>
        <taxon>Arachnida</taxon>
        <taxon>Araneae</taxon>
        <taxon>Araneomorphae</taxon>
        <taxon>Entelegynae</taxon>
        <taxon>Araneoidea</taxon>
        <taxon>Araneidae</taxon>
        <taxon>Araneus</taxon>
    </lineage>
</organism>
<dbReference type="EMBL" id="BGPR01002155">
    <property type="protein sequence ID" value="GBM68655.1"/>
    <property type="molecule type" value="Genomic_DNA"/>
</dbReference>